<dbReference type="AlphaFoldDB" id="A0A160KR92"/>
<organism evidence="8 9">
    <name type="scientific">Rathayibacter tritici</name>
    <dbReference type="NCBI Taxonomy" id="33888"/>
    <lineage>
        <taxon>Bacteria</taxon>
        <taxon>Bacillati</taxon>
        <taxon>Actinomycetota</taxon>
        <taxon>Actinomycetes</taxon>
        <taxon>Micrococcales</taxon>
        <taxon>Microbacteriaceae</taxon>
        <taxon>Rathayibacter</taxon>
    </lineage>
</organism>
<comment type="similarity">
    <text evidence="2 6">Belongs to the class-I pyridoxal-phosphate-dependent aminotransferase family.</text>
</comment>
<dbReference type="InterPro" id="IPR004839">
    <property type="entry name" value="Aminotransferase_I/II_large"/>
</dbReference>
<keyword evidence="9" id="KW-1185">Reference proteome</keyword>
<comment type="cofactor">
    <cofactor evidence="1 6">
        <name>pyridoxal 5'-phosphate</name>
        <dbReference type="ChEBI" id="CHEBI:597326"/>
    </cofactor>
</comment>
<evidence type="ECO:0000313" key="8">
    <source>
        <dbReference type="EMBL" id="AND15794.1"/>
    </source>
</evidence>
<dbReference type="CDD" id="cd00609">
    <property type="entry name" value="AAT_like"/>
    <property type="match status" value="1"/>
</dbReference>
<protein>
    <recommendedName>
        <fullName evidence="6">Aminotransferase</fullName>
        <ecNumber evidence="6">2.6.1.-</ecNumber>
    </recommendedName>
</protein>
<sequence>MNARTASRFHRIPESPTIALMERVNALRAQGISVIDLGAGEPSFDSPTHVVSAAIEALREARTHYAPSRGLPDLLTAISRKLADDNGVIVRADSEIIVTPSAKHALFVSLMALIDPGDEVIIPTPSWVSYASMVRLLNGVPVFLPLDKATEYRLTSDALEKVVTPRSRVLLVNTPNNPTGHVLTREEVETIGSFARRHDLLVIVDEIYERLVFEPHEHVSAASVSGYADRVLTVNGFSKTFAMTGWRLGYVAGPEAVIAEVVKAHQHSVGSAGTFVQVGGVAALEGPQHEIEAMREEYARRQFDAVNRLNRIPGVRCPLPEGGFYLYPDVEEVGFSSSTECAHWLLETARVAVVPGDAFGPEVGVHVRLSLAGPSEAIIDGIRRIDRALVERRNGLDSDLSRSRAITEMGRS</sequence>
<dbReference type="Pfam" id="PF00155">
    <property type="entry name" value="Aminotran_1_2"/>
    <property type="match status" value="1"/>
</dbReference>
<dbReference type="InterPro" id="IPR015422">
    <property type="entry name" value="PyrdxlP-dep_Trfase_small"/>
</dbReference>
<evidence type="ECO:0000256" key="3">
    <source>
        <dbReference type="ARBA" id="ARBA00022576"/>
    </source>
</evidence>
<dbReference type="GO" id="GO:0030170">
    <property type="term" value="F:pyridoxal phosphate binding"/>
    <property type="evidence" value="ECO:0007669"/>
    <property type="project" value="InterPro"/>
</dbReference>
<dbReference type="PANTHER" id="PTHR46383">
    <property type="entry name" value="ASPARTATE AMINOTRANSFERASE"/>
    <property type="match status" value="1"/>
</dbReference>
<dbReference type="PANTHER" id="PTHR46383:SF1">
    <property type="entry name" value="ASPARTATE AMINOTRANSFERASE"/>
    <property type="match status" value="1"/>
</dbReference>
<dbReference type="SUPFAM" id="SSF53383">
    <property type="entry name" value="PLP-dependent transferases"/>
    <property type="match status" value="1"/>
</dbReference>
<reference evidence="8 9" key="1">
    <citation type="submission" date="2016-05" db="EMBL/GenBank/DDBJ databases">
        <title>Complete genome sequence of Rathayibacter tritici NCPPB 1953.</title>
        <authorList>
            <person name="Park J."/>
            <person name="Lee H.-H."/>
            <person name="Lee S.-W."/>
            <person name="Seo Y.-S."/>
        </authorList>
    </citation>
    <scope>NUCLEOTIDE SEQUENCE [LARGE SCALE GENOMIC DNA]</scope>
    <source>
        <strain evidence="8 9">NCPPB 1953</strain>
    </source>
</reference>
<gene>
    <name evidence="8" type="ORF">A6122_0638</name>
</gene>
<keyword evidence="5" id="KW-0663">Pyridoxal phosphate</keyword>
<name>A0A160KR92_9MICO</name>
<evidence type="ECO:0000259" key="7">
    <source>
        <dbReference type="Pfam" id="PF00155"/>
    </source>
</evidence>
<dbReference type="InterPro" id="IPR050596">
    <property type="entry name" value="AspAT/PAT-like"/>
</dbReference>
<dbReference type="FunFam" id="3.40.640.10:FF:000033">
    <property type="entry name" value="Aspartate aminotransferase"/>
    <property type="match status" value="1"/>
</dbReference>
<dbReference type="EMBL" id="CP015515">
    <property type="protein sequence ID" value="AND15794.1"/>
    <property type="molecule type" value="Genomic_DNA"/>
</dbReference>
<dbReference type="Gene3D" id="3.40.640.10">
    <property type="entry name" value="Type I PLP-dependent aspartate aminotransferase-like (Major domain)"/>
    <property type="match status" value="1"/>
</dbReference>
<dbReference type="OrthoDB" id="9763453at2"/>
<dbReference type="InterPro" id="IPR015424">
    <property type="entry name" value="PyrdxlP-dep_Trfase"/>
</dbReference>
<dbReference type="PATRIC" id="fig|33888.3.peg.710"/>
<dbReference type="InterPro" id="IPR004838">
    <property type="entry name" value="NHTrfase_class1_PyrdxlP-BS"/>
</dbReference>
<accession>A0A160KR92</accession>
<dbReference type="Gene3D" id="3.90.1150.10">
    <property type="entry name" value="Aspartate Aminotransferase, domain 1"/>
    <property type="match status" value="1"/>
</dbReference>
<evidence type="ECO:0000256" key="6">
    <source>
        <dbReference type="RuleBase" id="RU000481"/>
    </source>
</evidence>
<dbReference type="STRING" id="33888.A6122_0638"/>
<dbReference type="InterPro" id="IPR015421">
    <property type="entry name" value="PyrdxlP-dep_Trfase_major"/>
</dbReference>
<evidence type="ECO:0000313" key="9">
    <source>
        <dbReference type="Proteomes" id="UP000077071"/>
    </source>
</evidence>
<keyword evidence="3 6" id="KW-0032">Aminotransferase</keyword>
<dbReference type="GO" id="GO:0006520">
    <property type="term" value="P:amino acid metabolic process"/>
    <property type="evidence" value="ECO:0007669"/>
    <property type="project" value="InterPro"/>
</dbReference>
<proteinExistence type="inferred from homology"/>
<keyword evidence="4 6" id="KW-0808">Transferase</keyword>
<evidence type="ECO:0000256" key="2">
    <source>
        <dbReference type="ARBA" id="ARBA00007441"/>
    </source>
</evidence>
<dbReference type="RefSeq" id="WP_068251596.1">
    <property type="nucleotide sequence ID" value="NZ_CP015515.1"/>
</dbReference>
<dbReference type="Proteomes" id="UP000077071">
    <property type="component" value="Chromosome"/>
</dbReference>
<dbReference type="KEGG" id="rtn:A6122_0638"/>
<evidence type="ECO:0000256" key="1">
    <source>
        <dbReference type="ARBA" id="ARBA00001933"/>
    </source>
</evidence>
<evidence type="ECO:0000256" key="4">
    <source>
        <dbReference type="ARBA" id="ARBA00022679"/>
    </source>
</evidence>
<evidence type="ECO:0000256" key="5">
    <source>
        <dbReference type="ARBA" id="ARBA00022898"/>
    </source>
</evidence>
<dbReference type="EC" id="2.6.1.-" evidence="6"/>
<feature type="domain" description="Aminotransferase class I/classII large" evidence="7">
    <location>
        <begin position="34"/>
        <end position="378"/>
    </location>
</feature>
<dbReference type="PROSITE" id="PS00105">
    <property type="entry name" value="AA_TRANSFER_CLASS_1"/>
    <property type="match status" value="1"/>
</dbReference>
<dbReference type="GO" id="GO:0008483">
    <property type="term" value="F:transaminase activity"/>
    <property type="evidence" value="ECO:0007669"/>
    <property type="project" value="UniProtKB-KW"/>
</dbReference>